<keyword evidence="3" id="KW-1185">Reference proteome</keyword>
<evidence type="ECO:0000313" key="3">
    <source>
        <dbReference type="Proteomes" id="UP001226867"/>
    </source>
</evidence>
<feature type="domain" description="Toxin co-regulated pilus biosynthesis protein Q C-terminal" evidence="1">
    <location>
        <begin position="81"/>
        <end position="161"/>
    </location>
</feature>
<reference evidence="2 3" key="1">
    <citation type="submission" date="2023-07" db="EMBL/GenBank/DDBJ databases">
        <title>Sorghum-associated microbial communities from plants grown in Nebraska, USA.</title>
        <authorList>
            <person name="Schachtman D."/>
        </authorList>
    </citation>
    <scope>NUCLEOTIDE SEQUENCE [LARGE SCALE GENOMIC DNA]</scope>
    <source>
        <strain evidence="2 3">DS1607</strain>
    </source>
</reference>
<dbReference type="EMBL" id="JAUSRO010000018">
    <property type="protein sequence ID" value="MDP9902409.1"/>
    <property type="molecule type" value="Genomic_DNA"/>
</dbReference>
<name>A0ABT9SDH7_9BURK</name>
<proteinExistence type="predicted"/>
<dbReference type="Gene3D" id="3.55.50.70">
    <property type="match status" value="1"/>
</dbReference>
<evidence type="ECO:0000313" key="2">
    <source>
        <dbReference type="EMBL" id="MDP9902409.1"/>
    </source>
</evidence>
<dbReference type="InterPro" id="IPR018927">
    <property type="entry name" value="Pilus_synth_Q_C"/>
</dbReference>
<organism evidence="2 3">
    <name type="scientific">Variovorax ginsengisoli</name>
    <dbReference type="NCBI Taxonomy" id="363844"/>
    <lineage>
        <taxon>Bacteria</taxon>
        <taxon>Pseudomonadati</taxon>
        <taxon>Pseudomonadota</taxon>
        <taxon>Betaproteobacteria</taxon>
        <taxon>Burkholderiales</taxon>
        <taxon>Comamonadaceae</taxon>
        <taxon>Variovorax</taxon>
    </lineage>
</organism>
<accession>A0ABT9SDH7</accession>
<protein>
    <recommendedName>
        <fullName evidence="1">Toxin co-regulated pilus biosynthesis protein Q C-terminal domain-containing protein</fullName>
    </recommendedName>
</protein>
<dbReference type="Pfam" id="PF10671">
    <property type="entry name" value="TcpQ"/>
    <property type="match status" value="1"/>
</dbReference>
<gene>
    <name evidence="2" type="ORF">J2W36_004686</name>
</gene>
<dbReference type="Proteomes" id="UP001226867">
    <property type="component" value="Unassembled WGS sequence"/>
</dbReference>
<evidence type="ECO:0000259" key="1">
    <source>
        <dbReference type="Pfam" id="PF10671"/>
    </source>
</evidence>
<dbReference type="RefSeq" id="WP_307692154.1">
    <property type="nucleotide sequence ID" value="NZ_JAUSRO010000018.1"/>
</dbReference>
<sequence length="171" mass="18729">MSEPIKYRESKVTAQSTKACAAAAFVFICGIAVAQEIRIDDQPDLVIGKSLPKTEHLRRAATATVAADETPIALPATIGSEWAVEIRDVTLANTFQRWATAAGWRVRWDAAKNVMVEAPDVFKGRFEDAVTSQLASPGIAYSNYPLEVCFYPNTPPLARITRKGDQTKECQ</sequence>
<comment type="caution">
    <text evidence="2">The sequence shown here is derived from an EMBL/GenBank/DDBJ whole genome shotgun (WGS) entry which is preliminary data.</text>
</comment>